<dbReference type="EC" id="2.1.1.199" evidence="6"/>
<feature type="binding site" evidence="6">
    <location>
        <position position="109"/>
    </location>
    <ligand>
        <name>S-adenosyl-L-methionine</name>
        <dbReference type="ChEBI" id="CHEBI:59789"/>
    </ligand>
</feature>
<dbReference type="SUPFAM" id="SSF53335">
    <property type="entry name" value="S-adenosyl-L-methionine-dependent methyltransferases"/>
    <property type="match status" value="1"/>
</dbReference>
<keyword evidence="3 6" id="KW-0489">Methyltransferase</keyword>
<evidence type="ECO:0000256" key="4">
    <source>
        <dbReference type="ARBA" id="ARBA00022679"/>
    </source>
</evidence>
<sequence>MAEFGHRSVMPAEVLSLLSPRPGGIYVDGTLGGAGHARMILDASAPGGVLIGFDRDPEALAAARNRLAPYGDRVKFVRANYAAMAETLAALGIDAIDGFLLDLGVSSHQLDTAERGFSFQADAPLDMRMDPESGVTAADLVNGLSLDELARVIREYGEERWAKRIASFIVRAREERGPIESTLQLVDCVKGAIPRSAWEERIHPATRTFQALRIAVNDELGSLERGLAAGIELLTAGGRGVVISFHSLEDRIVKTVFRRYAQGCTCPKMLPRCVCGNQPRVRILTGKPVMARDDEVAVNPRARSAKVRAVEKL</sequence>
<keyword evidence="6" id="KW-0963">Cytoplasm</keyword>
<dbReference type="InterPro" id="IPR002903">
    <property type="entry name" value="RsmH"/>
</dbReference>
<dbReference type="HAMAP" id="MF_01007">
    <property type="entry name" value="16SrRNA_methyltr_H"/>
    <property type="match status" value="1"/>
</dbReference>
<comment type="catalytic activity">
    <reaction evidence="6">
        <text>cytidine(1402) in 16S rRNA + S-adenosyl-L-methionine = N(4)-methylcytidine(1402) in 16S rRNA + S-adenosyl-L-homocysteine + H(+)</text>
        <dbReference type="Rhea" id="RHEA:42928"/>
        <dbReference type="Rhea" id="RHEA-COMP:10286"/>
        <dbReference type="Rhea" id="RHEA-COMP:10287"/>
        <dbReference type="ChEBI" id="CHEBI:15378"/>
        <dbReference type="ChEBI" id="CHEBI:57856"/>
        <dbReference type="ChEBI" id="CHEBI:59789"/>
        <dbReference type="ChEBI" id="CHEBI:74506"/>
        <dbReference type="ChEBI" id="CHEBI:82748"/>
        <dbReference type="EC" id="2.1.1.199"/>
    </reaction>
</comment>
<comment type="similarity">
    <text evidence="1 6">Belongs to the methyltransferase superfamily. RsmH family.</text>
</comment>
<dbReference type="AlphaFoldDB" id="A0A831UAY5"/>
<evidence type="ECO:0000313" key="7">
    <source>
        <dbReference type="EMBL" id="HEN40985.1"/>
    </source>
</evidence>
<protein>
    <recommendedName>
        <fullName evidence="6">Ribosomal RNA small subunit methyltransferase H</fullName>
        <ecNumber evidence="6">2.1.1.199</ecNumber>
    </recommendedName>
    <alternativeName>
        <fullName evidence="6">16S rRNA m(4)C1402 methyltransferase</fullName>
    </alternativeName>
    <alternativeName>
        <fullName evidence="6">rRNA (cytosine-N(4)-)-methyltransferase RsmH</fullName>
    </alternativeName>
</protein>
<reference evidence="7" key="1">
    <citation type="journal article" date="2020" name="mSystems">
        <title>Genome- and Community-Level Interaction Insights into Carbon Utilization and Element Cycling Functions of Hydrothermarchaeota in Hydrothermal Sediment.</title>
        <authorList>
            <person name="Zhou Z."/>
            <person name="Liu Y."/>
            <person name="Xu W."/>
            <person name="Pan J."/>
            <person name="Luo Z.H."/>
            <person name="Li M."/>
        </authorList>
    </citation>
    <scope>NUCLEOTIDE SEQUENCE [LARGE SCALE GENOMIC DNA]</scope>
    <source>
        <strain evidence="7">SpSt-349</strain>
    </source>
</reference>
<dbReference type="Gene3D" id="3.40.50.150">
    <property type="entry name" value="Vaccinia Virus protein VP39"/>
    <property type="match status" value="1"/>
</dbReference>
<dbReference type="Pfam" id="PF01795">
    <property type="entry name" value="Methyltransf_5"/>
    <property type="match status" value="1"/>
</dbReference>
<gene>
    <name evidence="6 7" type="primary">rsmH</name>
    <name evidence="7" type="ORF">ENQ87_01220</name>
</gene>
<keyword evidence="5 6" id="KW-0949">S-adenosyl-L-methionine</keyword>
<dbReference type="SUPFAM" id="SSF81799">
    <property type="entry name" value="Putative methyltransferase TM0872, insert domain"/>
    <property type="match status" value="1"/>
</dbReference>
<accession>A0A831UAY5</accession>
<comment type="caution">
    <text evidence="7">The sequence shown here is derived from an EMBL/GenBank/DDBJ whole genome shotgun (WGS) entry which is preliminary data.</text>
</comment>
<feature type="binding site" evidence="6">
    <location>
        <position position="81"/>
    </location>
    <ligand>
        <name>S-adenosyl-L-methionine</name>
        <dbReference type="ChEBI" id="CHEBI:59789"/>
    </ligand>
</feature>
<dbReference type="InterPro" id="IPR029063">
    <property type="entry name" value="SAM-dependent_MTases_sf"/>
</dbReference>
<dbReference type="PANTHER" id="PTHR11265:SF0">
    <property type="entry name" value="12S RRNA N4-METHYLCYTIDINE METHYLTRANSFERASE"/>
    <property type="match status" value="1"/>
</dbReference>
<dbReference type="InterPro" id="IPR023397">
    <property type="entry name" value="SAM-dep_MeTrfase_MraW_recog"/>
</dbReference>
<keyword evidence="4 6" id="KW-0808">Transferase</keyword>
<comment type="function">
    <text evidence="6">Specifically methylates the N4 position of cytidine in position 1402 (C1402) of 16S rRNA.</text>
</comment>
<evidence type="ECO:0000256" key="5">
    <source>
        <dbReference type="ARBA" id="ARBA00022691"/>
    </source>
</evidence>
<evidence type="ECO:0000256" key="6">
    <source>
        <dbReference type="HAMAP-Rule" id="MF_01007"/>
    </source>
</evidence>
<evidence type="ECO:0000256" key="2">
    <source>
        <dbReference type="ARBA" id="ARBA00022552"/>
    </source>
</evidence>
<dbReference type="EMBL" id="DSOV01000005">
    <property type="protein sequence ID" value="HEN40985.1"/>
    <property type="molecule type" value="Genomic_DNA"/>
</dbReference>
<comment type="subcellular location">
    <subcellularLocation>
        <location evidence="6">Cytoplasm</location>
    </subcellularLocation>
</comment>
<evidence type="ECO:0000256" key="3">
    <source>
        <dbReference type="ARBA" id="ARBA00022603"/>
    </source>
</evidence>
<proteinExistence type="inferred from homology"/>
<feature type="binding site" evidence="6">
    <location>
        <position position="54"/>
    </location>
    <ligand>
        <name>S-adenosyl-L-methionine</name>
        <dbReference type="ChEBI" id="CHEBI:59789"/>
    </ligand>
</feature>
<dbReference type="PANTHER" id="PTHR11265">
    <property type="entry name" value="S-ADENOSYL-METHYLTRANSFERASE MRAW"/>
    <property type="match status" value="1"/>
</dbReference>
<dbReference type="NCBIfam" id="TIGR00006">
    <property type="entry name" value="16S rRNA (cytosine(1402)-N(4))-methyltransferase RsmH"/>
    <property type="match status" value="1"/>
</dbReference>
<name>A0A831UAY5_GEOME</name>
<feature type="binding site" evidence="6">
    <location>
        <position position="102"/>
    </location>
    <ligand>
        <name>S-adenosyl-L-methionine</name>
        <dbReference type="ChEBI" id="CHEBI:59789"/>
    </ligand>
</feature>
<feature type="binding site" evidence="6">
    <location>
        <begin position="34"/>
        <end position="36"/>
    </location>
    <ligand>
        <name>S-adenosyl-L-methionine</name>
        <dbReference type="ChEBI" id="CHEBI:59789"/>
    </ligand>
</feature>
<dbReference type="Gene3D" id="1.10.150.170">
    <property type="entry name" value="Putative methyltransferase TM0872, insert domain"/>
    <property type="match status" value="1"/>
</dbReference>
<dbReference type="GO" id="GO:0005737">
    <property type="term" value="C:cytoplasm"/>
    <property type="evidence" value="ECO:0007669"/>
    <property type="project" value="UniProtKB-SubCell"/>
</dbReference>
<dbReference type="GO" id="GO:0071424">
    <property type="term" value="F:rRNA (cytosine-N4-)-methyltransferase activity"/>
    <property type="evidence" value="ECO:0007669"/>
    <property type="project" value="UniProtKB-UniRule"/>
</dbReference>
<organism evidence="7">
    <name type="scientific">Geobacter metallireducens</name>
    <dbReference type="NCBI Taxonomy" id="28232"/>
    <lineage>
        <taxon>Bacteria</taxon>
        <taxon>Pseudomonadati</taxon>
        <taxon>Thermodesulfobacteriota</taxon>
        <taxon>Desulfuromonadia</taxon>
        <taxon>Geobacterales</taxon>
        <taxon>Geobacteraceae</taxon>
        <taxon>Geobacter</taxon>
    </lineage>
</organism>
<dbReference type="GO" id="GO:0070475">
    <property type="term" value="P:rRNA base methylation"/>
    <property type="evidence" value="ECO:0007669"/>
    <property type="project" value="UniProtKB-UniRule"/>
</dbReference>
<dbReference type="PIRSF" id="PIRSF004486">
    <property type="entry name" value="MraW"/>
    <property type="match status" value="1"/>
</dbReference>
<evidence type="ECO:0000256" key="1">
    <source>
        <dbReference type="ARBA" id="ARBA00010396"/>
    </source>
</evidence>
<keyword evidence="2 6" id="KW-0698">rRNA processing</keyword>